<feature type="domain" description="Sin" evidence="1">
    <location>
        <begin position="3"/>
        <end position="41"/>
    </location>
</feature>
<evidence type="ECO:0000313" key="3">
    <source>
        <dbReference type="Proteomes" id="UP000468638"/>
    </source>
</evidence>
<dbReference type="SUPFAM" id="SSF47406">
    <property type="entry name" value="SinR repressor dimerisation domain-like"/>
    <property type="match status" value="1"/>
</dbReference>
<dbReference type="GO" id="GO:0006355">
    <property type="term" value="P:regulation of DNA-templated transcription"/>
    <property type="evidence" value="ECO:0007669"/>
    <property type="project" value="InterPro"/>
</dbReference>
<proteinExistence type="predicted"/>
<dbReference type="GO" id="GO:0003677">
    <property type="term" value="F:DNA binding"/>
    <property type="evidence" value="ECO:0007669"/>
    <property type="project" value="UniProtKB-KW"/>
</dbReference>
<dbReference type="AlphaFoldDB" id="A0A6I4ZYU9"/>
<protein>
    <submittedName>
        <fullName evidence="2">DNA-binding anti-repressor SinI</fullName>
    </submittedName>
</protein>
<dbReference type="GO" id="GO:0046983">
    <property type="term" value="F:protein dimerization activity"/>
    <property type="evidence" value="ECO:0007669"/>
    <property type="project" value="InterPro"/>
</dbReference>
<comment type="caution">
    <text evidence="2">The sequence shown here is derived from an EMBL/GenBank/DDBJ whole genome shotgun (WGS) entry which is preliminary data.</text>
</comment>
<dbReference type="PROSITE" id="PS51500">
    <property type="entry name" value="SIN"/>
    <property type="match status" value="1"/>
</dbReference>
<accession>A0A6I4ZYU9</accession>
<dbReference type="EMBL" id="WMEQ01000007">
    <property type="protein sequence ID" value="MYL34116.1"/>
    <property type="molecule type" value="Genomic_DNA"/>
</dbReference>
<dbReference type="RefSeq" id="WP_160848488.1">
    <property type="nucleotide sequence ID" value="NZ_WMEQ01000007.1"/>
</dbReference>
<dbReference type="InterPro" id="IPR036281">
    <property type="entry name" value="SinR/SinI_dimer_dom_sf"/>
</dbReference>
<keyword evidence="2" id="KW-0238">DNA-binding</keyword>
<organism evidence="2 3">
    <name type="scientific">Pontibacillus yanchengensis</name>
    <dbReference type="NCBI Taxonomy" id="462910"/>
    <lineage>
        <taxon>Bacteria</taxon>
        <taxon>Bacillati</taxon>
        <taxon>Bacillota</taxon>
        <taxon>Bacilli</taxon>
        <taxon>Bacillales</taxon>
        <taxon>Bacillaceae</taxon>
        <taxon>Pontibacillus</taxon>
    </lineage>
</organism>
<dbReference type="Pfam" id="PF08671">
    <property type="entry name" value="SinI"/>
    <property type="match status" value="1"/>
</dbReference>
<dbReference type="Proteomes" id="UP000468638">
    <property type="component" value="Unassembled WGS sequence"/>
</dbReference>
<gene>
    <name evidence="2" type="primary">sinI</name>
    <name evidence="2" type="ORF">GLW05_10955</name>
</gene>
<name>A0A6I4ZYU9_9BACI</name>
<dbReference type="InterPro" id="IPR010981">
    <property type="entry name" value="SinR/SinI_dimer_dom"/>
</dbReference>
<evidence type="ECO:0000259" key="1">
    <source>
        <dbReference type="PROSITE" id="PS51500"/>
    </source>
</evidence>
<evidence type="ECO:0000313" key="2">
    <source>
        <dbReference type="EMBL" id="MYL34116.1"/>
    </source>
</evidence>
<reference evidence="2 3" key="1">
    <citation type="submission" date="2019-11" db="EMBL/GenBank/DDBJ databases">
        <title>Genome sequences of 17 halophilic strains isolated from different environments.</title>
        <authorList>
            <person name="Furrow R.E."/>
        </authorList>
    </citation>
    <scope>NUCLEOTIDE SEQUENCE [LARGE SCALE GENOMIC DNA]</scope>
    <source>
        <strain evidence="2 3">22514_16_FS</strain>
    </source>
</reference>
<dbReference type="OrthoDB" id="2721940at2"/>
<sequence length="49" mass="5926">MKTNTVTDREELDSEWVELIKQAKELGLTKEEIKGFFYRKEDQMVVYKK</sequence>